<evidence type="ECO:0000256" key="11">
    <source>
        <dbReference type="ARBA" id="ARBA00023264"/>
    </source>
</evidence>
<reference evidence="13 14" key="1">
    <citation type="submission" date="2017-01" db="EMBL/GenBank/DDBJ databases">
        <authorList>
            <person name="Mah S.A."/>
            <person name="Swanson W.J."/>
            <person name="Moy G.W."/>
            <person name="Vacquier V.D."/>
        </authorList>
    </citation>
    <scope>NUCLEOTIDE SEQUENCE [LARGE SCALE GENOMIC DNA]</scope>
    <source>
        <strain evidence="13 14">DSM 11589</strain>
    </source>
</reference>
<proteinExistence type="predicted"/>
<dbReference type="PANTHER" id="PTHR12358:SF106">
    <property type="entry name" value="LIPID KINASE YEGS"/>
    <property type="match status" value="1"/>
</dbReference>
<evidence type="ECO:0000256" key="10">
    <source>
        <dbReference type="ARBA" id="ARBA00023209"/>
    </source>
</evidence>
<name>A0A1N7MNL0_9PROT</name>
<evidence type="ECO:0000256" key="4">
    <source>
        <dbReference type="ARBA" id="ARBA00022723"/>
    </source>
</evidence>
<dbReference type="InterPro" id="IPR016064">
    <property type="entry name" value="NAD/diacylglycerol_kinase_sf"/>
</dbReference>
<dbReference type="InterPro" id="IPR005218">
    <property type="entry name" value="Diacylglycerol/lipid_kinase"/>
</dbReference>
<evidence type="ECO:0000259" key="12">
    <source>
        <dbReference type="PROSITE" id="PS50146"/>
    </source>
</evidence>
<keyword evidence="5" id="KW-0547">Nucleotide-binding</keyword>
<dbReference type="Pfam" id="PF19279">
    <property type="entry name" value="YegS_C"/>
    <property type="match status" value="1"/>
</dbReference>
<evidence type="ECO:0000256" key="9">
    <source>
        <dbReference type="ARBA" id="ARBA00023098"/>
    </source>
</evidence>
<dbReference type="AlphaFoldDB" id="A0A1N7MNL0"/>
<dbReference type="GO" id="GO:0005886">
    <property type="term" value="C:plasma membrane"/>
    <property type="evidence" value="ECO:0007669"/>
    <property type="project" value="TreeGrafter"/>
</dbReference>
<accession>A0A1N7MNL0</accession>
<keyword evidence="3" id="KW-0808">Transferase</keyword>
<evidence type="ECO:0000256" key="7">
    <source>
        <dbReference type="ARBA" id="ARBA00022840"/>
    </source>
</evidence>
<evidence type="ECO:0000313" key="13">
    <source>
        <dbReference type="EMBL" id="SIS87622.1"/>
    </source>
</evidence>
<evidence type="ECO:0000256" key="6">
    <source>
        <dbReference type="ARBA" id="ARBA00022777"/>
    </source>
</evidence>
<keyword evidence="14" id="KW-1185">Reference proteome</keyword>
<dbReference type="EMBL" id="FTOA01000004">
    <property type="protein sequence ID" value="SIS87622.1"/>
    <property type="molecule type" value="Genomic_DNA"/>
</dbReference>
<dbReference type="GO" id="GO:0005524">
    <property type="term" value="F:ATP binding"/>
    <property type="evidence" value="ECO:0007669"/>
    <property type="project" value="UniProtKB-KW"/>
</dbReference>
<evidence type="ECO:0000256" key="1">
    <source>
        <dbReference type="ARBA" id="ARBA00001946"/>
    </source>
</evidence>
<evidence type="ECO:0000256" key="2">
    <source>
        <dbReference type="ARBA" id="ARBA00022516"/>
    </source>
</evidence>
<keyword evidence="9" id="KW-0443">Lipid metabolism</keyword>
<dbReference type="InterPro" id="IPR001206">
    <property type="entry name" value="Diacylglycerol_kinase_cat_dom"/>
</dbReference>
<dbReference type="InterPro" id="IPR050187">
    <property type="entry name" value="Lipid_Phosphate_FormReg"/>
</dbReference>
<dbReference type="Proteomes" id="UP000185678">
    <property type="component" value="Unassembled WGS sequence"/>
</dbReference>
<dbReference type="InterPro" id="IPR017438">
    <property type="entry name" value="ATP-NAD_kinase_N"/>
</dbReference>
<dbReference type="GO" id="GO:0016301">
    <property type="term" value="F:kinase activity"/>
    <property type="evidence" value="ECO:0007669"/>
    <property type="project" value="UniProtKB-KW"/>
</dbReference>
<protein>
    <submittedName>
        <fullName evidence="13">Lipid kinase, YegS/Rv2252/BmrU family</fullName>
    </submittedName>
</protein>
<evidence type="ECO:0000256" key="5">
    <source>
        <dbReference type="ARBA" id="ARBA00022741"/>
    </source>
</evidence>
<dbReference type="SMART" id="SM00046">
    <property type="entry name" value="DAGKc"/>
    <property type="match status" value="1"/>
</dbReference>
<keyword evidence="11" id="KW-1208">Phospholipid metabolism</keyword>
<dbReference type="Pfam" id="PF00781">
    <property type="entry name" value="DAGK_cat"/>
    <property type="match status" value="1"/>
</dbReference>
<keyword evidence="2" id="KW-0444">Lipid biosynthesis</keyword>
<dbReference type="Gene3D" id="3.40.50.10330">
    <property type="entry name" value="Probable inorganic polyphosphate/atp-NAD kinase, domain 1"/>
    <property type="match status" value="1"/>
</dbReference>
<evidence type="ECO:0000256" key="3">
    <source>
        <dbReference type="ARBA" id="ARBA00022679"/>
    </source>
</evidence>
<dbReference type="InterPro" id="IPR045540">
    <property type="entry name" value="YegS/DAGK_C"/>
</dbReference>
<keyword evidence="8" id="KW-0460">Magnesium</keyword>
<comment type="cofactor">
    <cofactor evidence="1">
        <name>Mg(2+)</name>
        <dbReference type="ChEBI" id="CHEBI:18420"/>
    </cofactor>
</comment>
<keyword evidence="4" id="KW-0479">Metal-binding</keyword>
<organism evidence="13 14">
    <name type="scientific">Insolitispirillum peregrinum</name>
    <dbReference type="NCBI Taxonomy" id="80876"/>
    <lineage>
        <taxon>Bacteria</taxon>
        <taxon>Pseudomonadati</taxon>
        <taxon>Pseudomonadota</taxon>
        <taxon>Alphaproteobacteria</taxon>
        <taxon>Rhodospirillales</taxon>
        <taxon>Novispirillaceae</taxon>
        <taxon>Insolitispirillum</taxon>
    </lineage>
</organism>
<dbReference type="PROSITE" id="PS50146">
    <property type="entry name" value="DAGK"/>
    <property type="match status" value="1"/>
</dbReference>
<sequence>MIIFNPTAGGAKKRRLNKTLQALQALGCSLVLRETQQRGDAERFAAEAALSAVDMVVAAGGDGTMNEVLNGLMQHPADQRLPLGIIPLGTANVLALEVGQRLTPADMARTLATGTPQTVHLALVQPAAGPARHVLLMASAGFDAHVVEHVRLGLKRRTGKLAYVFETLWQAVRYPFPRLQGYCDQQPFEAATVVVCNGRLYGGPFVAAPDGNLQSDELYLLALPRRGLLAVLGYAVSLASGSLSRRPEVTYRACHEVMLTAPVGAPVQADGDSIACLPVHITVAPETIALVYPGA</sequence>
<keyword evidence="7" id="KW-0067">ATP-binding</keyword>
<evidence type="ECO:0000313" key="14">
    <source>
        <dbReference type="Proteomes" id="UP000185678"/>
    </source>
</evidence>
<keyword evidence="10" id="KW-0594">Phospholipid biosynthesis</keyword>
<dbReference type="SUPFAM" id="SSF111331">
    <property type="entry name" value="NAD kinase/diacylglycerol kinase-like"/>
    <property type="match status" value="1"/>
</dbReference>
<dbReference type="GO" id="GO:0046872">
    <property type="term" value="F:metal ion binding"/>
    <property type="evidence" value="ECO:0007669"/>
    <property type="project" value="UniProtKB-KW"/>
</dbReference>
<feature type="domain" description="DAGKc" evidence="12">
    <location>
        <begin position="1"/>
        <end position="127"/>
    </location>
</feature>
<dbReference type="NCBIfam" id="TIGR00147">
    <property type="entry name" value="YegS/Rv2252/BmrU family lipid kinase"/>
    <property type="match status" value="1"/>
</dbReference>
<keyword evidence="6 13" id="KW-0418">Kinase</keyword>
<dbReference type="PANTHER" id="PTHR12358">
    <property type="entry name" value="SPHINGOSINE KINASE"/>
    <property type="match status" value="1"/>
</dbReference>
<dbReference type="STRING" id="80876.SAMN05421779_104241"/>
<evidence type="ECO:0000256" key="8">
    <source>
        <dbReference type="ARBA" id="ARBA00022842"/>
    </source>
</evidence>
<gene>
    <name evidence="13" type="ORF">SAMN05421779_104241</name>
</gene>
<dbReference type="GO" id="GO:0008654">
    <property type="term" value="P:phospholipid biosynthetic process"/>
    <property type="evidence" value="ECO:0007669"/>
    <property type="project" value="UniProtKB-KW"/>
</dbReference>
<dbReference type="Gene3D" id="2.60.200.40">
    <property type="match status" value="1"/>
</dbReference>